<feature type="transmembrane region" description="Helical" evidence="6">
    <location>
        <begin position="358"/>
        <end position="377"/>
    </location>
</feature>
<proteinExistence type="inferred from homology"/>
<keyword evidence="3 6" id="KW-0812">Transmembrane</keyword>
<protein>
    <submittedName>
        <fullName evidence="7">Protein DMP6-like</fullName>
    </submittedName>
</protein>
<dbReference type="InterPro" id="IPR007770">
    <property type="entry name" value="DMP"/>
</dbReference>
<keyword evidence="8" id="KW-1185">Reference proteome</keyword>
<reference evidence="7" key="1">
    <citation type="submission" date="2020-09" db="EMBL/GenBank/DDBJ databases">
        <title>Genome-Enabled Discovery of Anthraquinone Biosynthesis in Senna tora.</title>
        <authorList>
            <person name="Kang S.-H."/>
            <person name="Pandey R.P."/>
            <person name="Lee C.-M."/>
            <person name="Sim J.-S."/>
            <person name="Jeong J.-T."/>
            <person name="Choi B.-S."/>
            <person name="Jung M."/>
            <person name="Ginzburg D."/>
            <person name="Zhao K."/>
            <person name="Won S.Y."/>
            <person name="Oh T.-J."/>
            <person name="Yu Y."/>
            <person name="Kim N.-H."/>
            <person name="Lee O.R."/>
            <person name="Lee T.-H."/>
            <person name="Bashyal P."/>
            <person name="Kim T.-S."/>
            <person name="Lee W.-H."/>
            <person name="Kawkins C."/>
            <person name="Kim C.-K."/>
            <person name="Kim J.S."/>
            <person name="Ahn B.O."/>
            <person name="Rhee S.Y."/>
            <person name="Sohng J.K."/>
        </authorList>
    </citation>
    <scope>NUCLEOTIDE SEQUENCE</scope>
    <source>
        <tissue evidence="7">Leaf</tissue>
    </source>
</reference>
<evidence type="ECO:0000256" key="6">
    <source>
        <dbReference type="SAM" id="Phobius"/>
    </source>
</evidence>
<gene>
    <name evidence="7" type="ORF">G2W53_042519</name>
</gene>
<dbReference type="GO" id="GO:0016020">
    <property type="term" value="C:membrane"/>
    <property type="evidence" value="ECO:0007669"/>
    <property type="project" value="UniProtKB-SubCell"/>
</dbReference>
<dbReference type="Proteomes" id="UP000634136">
    <property type="component" value="Unassembled WGS sequence"/>
</dbReference>
<evidence type="ECO:0000313" key="7">
    <source>
        <dbReference type="EMBL" id="KAF7803408.1"/>
    </source>
</evidence>
<comment type="caution">
    <text evidence="7">The sequence shown here is derived from an EMBL/GenBank/DDBJ whole genome shotgun (WGS) entry which is preliminary data.</text>
</comment>
<dbReference type="PANTHER" id="PTHR31621">
    <property type="entry name" value="PROTEIN DMP3"/>
    <property type="match status" value="1"/>
</dbReference>
<keyword evidence="5 6" id="KW-0472">Membrane</keyword>
<evidence type="ECO:0000256" key="2">
    <source>
        <dbReference type="ARBA" id="ARBA00008707"/>
    </source>
</evidence>
<sequence length="429" mass="47214">MEEDKVVFHDDDEEKLPLLRNKEVPEAERNLIQKAISQTFQSTAHLANLLPTGTVLAFQILSPIFSNLGECDSVSRVMTASLVALCGASCFLLCFTDSFRDSKGNVCYGFATSRGLWIIDGSTVLPSEVAARYRLRFIDFAHAFMSILVFAAIALFDQNVVSCFFPAPSRRTEEVLTALPVGIGVMCSMLFVTFPTQRHGIGTCTFLHKSKITTGVKDGAVMEEDKVVLHDDDEEKLPLLRNKEVPEAERNLIQKAISQTFQSTAHLANLLPTGTVLAFQILSPIFSNLGECDSVSRIMTASLVALCGASCFLLCFTDSFRDSKGNVCYGFATWRGLWIIDGSTELPSEVAAKYRLRFIDFAHAFMSILVFAAIALFDQNVVSCFFPAPSRRMEEVLTALPVGIDVMCSVLFVTFPTQRHGIGFPLSST</sequence>
<evidence type="ECO:0000256" key="5">
    <source>
        <dbReference type="ARBA" id="ARBA00023136"/>
    </source>
</evidence>
<feature type="transmembrane region" description="Helical" evidence="6">
    <location>
        <begin position="176"/>
        <end position="194"/>
    </location>
</feature>
<dbReference type="OrthoDB" id="525686at2759"/>
<name>A0A834SG42_9FABA</name>
<dbReference type="GO" id="GO:0010256">
    <property type="term" value="P:endomembrane system organization"/>
    <property type="evidence" value="ECO:0007669"/>
    <property type="project" value="TreeGrafter"/>
</dbReference>
<dbReference type="GO" id="GO:0005737">
    <property type="term" value="C:cytoplasm"/>
    <property type="evidence" value="ECO:0007669"/>
    <property type="project" value="UniProtKB-ARBA"/>
</dbReference>
<evidence type="ECO:0000313" key="8">
    <source>
        <dbReference type="Proteomes" id="UP000634136"/>
    </source>
</evidence>
<keyword evidence="4 6" id="KW-1133">Transmembrane helix</keyword>
<feature type="transmembrane region" description="Helical" evidence="6">
    <location>
        <begin position="298"/>
        <end position="316"/>
    </location>
</feature>
<dbReference type="PANTHER" id="PTHR31621:SF0">
    <property type="entry name" value="PROTEIN DMP6"/>
    <property type="match status" value="1"/>
</dbReference>
<evidence type="ECO:0000256" key="4">
    <source>
        <dbReference type="ARBA" id="ARBA00022989"/>
    </source>
</evidence>
<feature type="transmembrane region" description="Helical" evidence="6">
    <location>
        <begin position="46"/>
        <end position="65"/>
    </location>
</feature>
<evidence type="ECO:0000256" key="1">
    <source>
        <dbReference type="ARBA" id="ARBA00004141"/>
    </source>
</evidence>
<feature type="transmembrane region" description="Helical" evidence="6">
    <location>
        <begin position="77"/>
        <end position="95"/>
    </location>
</feature>
<accession>A0A834SG42</accession>
<dbReference type="EMBL" id="JAAIUW010000013">
    <property type="protein sequence ID" value="KAF7803408.1"/>
    <property type="molecule type" value="Genomic_DNA"/>
</dbReference>
<comment type="subcellular location">
    <subcellularLocation>
        <location evidence="1">Membrane</location>
        <topology evidence="1">Multi-pass membrane protein</topology>
    </subcellularLocation>
</comment>
<comment type="similarity">
    <text evidence="2">Belongs to the plant DMP1 protein family.</text>
</comment>
<dbReference type="AlphaFoldDB" id="A0A834SG42"/>
<feature type="transmembrane region" description="Helical" evidence="6">
    <location>
        <begin position="137"/>
        <end position="156"/>
    </location>
</feature>
<organism evidence="7 8">
    <name type="scientific">Senna tora</name>
    <dbReference type="NCBI Taxonomy" id="362788"/>
    <lineage>
        <taxon>Eukaryota</taxon>
        <taxon>Viridiplantae</taxon>
        <taxon>Streptophyta</taxon>
        <taxon>Embryophyta</taxon>
        <taxon>Tracheophyta</taxon>
        <taxon>Spermatophyta</taxon>
        <taxon>Magnoliopsida</taxon>
        <taxon>eudicotyledons</taxon>
        <taxon>Gunneridae</taxon>
        <taxon>Pentapetalae</taxon>
        <taxon>rosids</taxon>
        <taxon>fabids</taxon>
        <taxon>Fabales</taxon>
        <taxon>Fabaceae</taxon>
        <taxon>Caesalpinioideae</taxon>
        <taxon>Cassia clade</taxon>
        <taxon>Senna</taxon>
    </lineage>
</organism>
<dbReference type="Pfam" id="PF05078">
    <property type="entry name" value="DUF679"/>
    <property type="match status" value="2"/>
</dbReference>
<feature type="transmembrane region" description="Helical" evidence="6">
    <location>
        <begin position="267"/>
        <end position="286"/>
    </location>
</feature>
<evidence type="ECO:0000256" key="3">
    <source>
        <dbReference type="ARBA" id="ARBA00022692"/>
    </source>
</evidence>